<accession>A0A7K4HTI6</accession>
<dbReference type="SUPFAM" id="SSF52096">
    <property type="entry name" value="ClpP/crotonase"/>
    <property type="match status" value="1"/>
</dbReference>
<reference evidence="1 2" key="1">
    <citation type="submission" date="2020-06" db="EMBL/GenBank/DDBJ databases">
        <title>REHAB project genomes.</title>
        <authorList>
            <person name="Shaw L.P."/>
        </authorList>
    </citation>
    <scope>NUCLEOTIDE SEQUENCE [LARGE SCALE GENOMIC DNA]</scope>
    <source>
        <strain evidence="1 2">RHB28-C13</strain>
    </source>
</reference>
<keyword evidence="1" id="KW-0456">Lyase</keyword>
<sequence length="293" mass="31669">MENLLGQGRLAIDLIVDEGSFVENALTDLNLPCEDYGPGAVVGSAQLNGEICTVIANDAMAFNPRFPVVYAGVIGLEEGYKMALAVYRTMEMDRLKDATEKRPLVLIVDTPGNGPGKLEEIIGMNKATGAYQLALAQARHAGHPIIAMVIGRAISGAFLCHGLQADHILSLTSEFGTMIHVMPLSSIARITRQDVERLSELSRSNPVFAAGPEFFWQLGGVEELLNSIEQMKEAVARHVHEVRSAKQTLGTIATGPQGRGLSGNQRGGRQTRSAILAQMRHEYQAIAEHYQPA</sequence>
<protein>
    <submittedName>
        <fullName evidence="1">Biotin-independent malonate decarboxylase subunit gamma</fullName>
        <ecNumber evidence="1">4.1.1.88</ecNumber>
    </submittedName>
</protein>
<dbReference type="Proteomes" id="UP000510927">
    <property type="component" value="Chromosome"/>
</dbReference>
<dbReference type="NCBIfam" id="TIGR03134">
    <property type="entry name" value="malonate_gamma"/>
    <property type="match status" value="1"/>
</dbReference>
<dbReference type="GO" id="GO:0016829">
    <property type="term" value="F:lyase activity"/>
    <property type="evidence" value="ECO:0007669"/>
    <property type="project" value="UniProtKB-KW"/>
</dbReference>
<dbReference type="PROSITE" id="PS50989">
    <property type="entry name" value="COA_CT_CTER"/>
    <property type="match status" value="1"/>
</dbReference>
<dbReference type="Gene3D" id="3.90.226.10">
    <property type="entry name" value="2-enoyl-CoA Hydratase, Chain A, domain 1"/>
    <property type="match status" value="1"/>
</dbReference>
<dbReference type="AlphaFoldDB" id="A0A7K4HTI6"/>
<dbReference type="RefSeq" id="WP_000429349.1">
    <property type="nucleotide sequence ID" value="NZ_AP027926.1"/>
</dbReference>
<dbReference type="Pfam" id="PF06833">
    <property type="entry name" value="MdcE"/>
    <property type="match status" value="1"/>
</dbReference>
<evidence type="ECO:0000313" key="2">
    <source>
        <dbReference type="Proteomes" id="UP000510927"/>
    </source>
</evidence>
<gene>
    <name evidence="1" type="primary">mdcE</name>
    <name evidence="1" type="ORF">HVY52_19575</name>
</gene>
<dbReference type="GO" id="GO:0016874">
    <property type="term" value="F:ligase activity"/>
    <property type="evidence" value="ECO:0007669"/>
    <property type="project" value="InterPro"/>
</dbReference>
<dbReference type="EMBL" id="CP055675">
    <property type="protein sequence ID" value="QLN01881.1"/>
    <property type="molecule type" value="Genomic_DNA"/>
</dbReference>
<dbReference type="InterPro" id="IPR009648">
    <property type="entry name" value="Malonate_gamma"/>
</dbReference>
<dbReference type="InterPro" id="IPR029045">
    <property type="entry name" value="ClpP/crotonase-like_dom_sf"/>
</dbReference>
<evidence type="ECO:0000313" key="1">
    <source>
        <dbReference type="EMBL" id="QLN01881.1"/>
    </source>
</evidence>
<proteinExistence type="predicted"/>
<dbReference type="InterPro" id="IPR011763">
    <property type="entry name" value="COA_CT_C"/>
</dbReference>
<dbReference type="EC" id="4.1.1.88" evidence="1"/>
<dbReference type="GO" id="GO:0005975">
    <property type="term" value="P:carbohydrate metabolic process"/>
    <property type="evidence" value="ECO:0007669"/>
    <property type="project" value="InterPro"/>
</dbReference>
<organism evidence="1 2">
    <name type="scientific">Escherichia fergusonii</name>
    <dbReference type="NCBI Taxonomy" id="564"/>
    <lineage>
        <taxon>Bacteria</taxon>
        <taxon>Pseudomonadati</taxon>
        <taxon>Pseudomonadota</taxon>
        <taxon>Gammaproteobacteria</taxon>
        <taxon>Enterobacterales</taxon>
        <taxon>Enterobacteriaceae</taxon>
        <taxon>Escherichia</taxon>
    </lineage>
</organism>
<name>A0A7K4HTI6_ESCFE</name>
<dbReference type="OMA" id="FLCHGLQ"/>
<dbReference type="GeneID" id="75060253"/>